<dbReference type="NCBIfam" id="TIGR02585">
    <property type="entry name" value="cas_Cst2_DevR"/>
    <property type="match status" value="1"/>
</dbReference>
<evidence type="ECO:0000313" key="3">
    <source>
        <dbReference type="EMBL" id="MBS7525166.1"/>
    </source>
</evidence>
<dbReference type="NCBIfam" id="TIGR01875">
    <property type="entry name" value="cas_MJ0381"/>
    <property type="match status" value="1"/>
</dbReference>
<gene>
    <name evidence="3" type="primary">cas7i</name>
    <name evidence="3" type="ORF">KHM83_00600</name>
</gene>
<dbReference type="EMBL" id="JAHBCL010000001">
    <property type="protein sequence ID" value="MBS7525166.1"/>
    <property type="molecule type" value="Genomic_DNA"/>
</dbReference>
<evidence type="ECO:0000313" key="4">
    <source>
        <dbReference type="Proteomes" id="UP000746471"/>
    </source>
</evidence>
<dbReference type="Pfam" id="PF01905">
    <property type="entry name" value="DevR"/>
    <property type="match status" value="1"/>
</dbReference>
<proteinExistence type="predicted"/>
<evidence type="ECO:0000256" key="2">
    <source>
        <dbReference type="ARBA" id="ARBA00025626"/>
    </source>
</evidence>
<keyword evidence="4" id="KW-1185">Reference proteome</keyword>
<comment type="function">
    <text evidence="2">CRISPR (clustered regularly interspaced short palindromic repeat) is an adaptive immune system that provides protection against mobile genetic elements (viruses, transposable elements and conjugative plasmids). CRISPR clusters contain spacers, sequences complementary to antecedent mobile elements, and target invading nucleic acids. CRISPR clusters are transcribed and processed into CRISPR RNA (crRNA).</text>
</comment>
<evidence type="ECO:0000256" key="1">
    <source>
        <dbReference type="ARBA" id="ARBA00023118"/>
    </source>
</evidence>
<dbReference type="InterPro" id="IPR010154">
    <property type="entry name" value="CRISPR-assoc_Cas7/Cst2/DevR"/>
</dbReference>
<dbReference type="InterPro" id="IPR013414">
    <property type="entry name" value="Cas7/Cst2/DevR_sub_I-B/Tneap"/>
</dbReference>
<dbReference type="Proteomes" id="UP000746471">
    <property type="component" value="Unassembled WGS sequence"/>
</dbReference>
<keyword evidence="1" id="KW-0051">Antiviral defense</keyword>
<accession>A0ABS5PKS2</accession>
<name>A0ABS5PKS2_9FIRM</name>
<sequence>MMKKGLTISMIFNANSANYSEGFGNISTLKKLHRGDGNTYTYISRQAIRYSLTETLGWQDTPVSVEKTVAQFSPDATIDQYPEIDFFGYMKTKAKEGADTRSAVCRLSHAIALEPYKSDLDFLTNMGLSKRVGGGQMIAQSEIHESLYAYTLTLDLDLVGIDGDITIDNIEKARRVKTLLNGIKLLHRDIKGRRENLSPLFIIGGVYDMKSPHFEGRLKVKNGKLETAMITQVLALDEVIAENTEIGYIGGVFNNDSDIEALTPIGIGAFFKALDQKVDDFYETN</sequence>
<organism evidence="3 4">
    <name type="scientific">Fusibacter paucivorans</name>
    <dbReference type="NCBI Taxonomy" id="76009"/>
    <lineage>
        <taxon>Bacteria</taxon>
        <taxon>Bacillati</taxon>
        <taxon>Bacillota</taxon>
        <taxon>Clostridia</taxon>
        <taxon>Eubacteriales</taxon>
        <taxon>Eubacteriales Family XII. Incertae Sedis</taxon>
        <taxon>Fusibacter</taxon>
    </lineage>
</organism>
<comment type="caution">
    <text evidence="3">The sequence shown here is derived from an EMBL/GenBank/DDBJ whole genome shotgun (WGS) entry which is preliminary data.</text>
</comment>
<protein>
    <submittedName>
        <fullName evidence="3">Type I-B CRISPR-associated protein Cas7/Cst2/DevR</fullName>
    </submittedName>
</protein>
<reference evidence="3 4" key="1">
    <citation type="submission" date="2021-05" db="EMBL/GenBank/DDBJ databases">
        <title>Fusibacter ferrireducens sp. nov., an anaerobic, sulfur- and Fe-reducing bacterium isolated from the mangrove sediment.</title>
        <authorList>
            <person name="Qiu D."/>
        </authorList>
    </citation>
    <scope>NUCLEOTIDE SEQUENCE [LARGE SCALE GENOMIC DNA]</scope>
    <source>
        <strain evidence="3 4">DSM 12116</strain>
    </source>
</reference>